<reference evidence="3 4" key="1">
    <citation type="submission" date="2020-07" db="EMBL/GenBank/DDBJ databases">
        <title>Sequencing the genomes of 1000 actinobacteria strains.</title>
        <authorList>
            <person name="Klenk H.-P."/>
        </authorList>
    </citation>
    <scope>NUCLEOTIDE SEQUENCE [LARGE SCALE GENOMIC DNA]</scope>
    <source>
        <strain evidence="3 4">DSM 19082</strain>
    </source>
</reference>
<name>A0A852RJQ1_9ACTN</name>
<dbReference type="RefSeq" id="WP_246319050.1">
    <property type="nucleotide sequence ID" value="NZ_BAABEF010000001.1"/>
</dbReference>
<comment type="caution">
    <text evidence="3">The sequence shown here is derived from an EMBL/GenBank/DDBJ whole genome shotgun (WGS) entry which is preliminary data.</text>
</comment>
<dbReference type="EMBL" id="JACCBF010000001">
    <property type="protein sequence ID" value="NYD31315.1"/>
    <property type="molecule type" value="Genomic_DNA"/>
</dbReference>
<keyword evidence="2" id="KW-0812">Transmembrane</keyword>
<feature type="region of interest" description="Disordered" evidence="1">
    <location>
        <begin position="14"/>
        <end position="33"/>
    </location>
</feature>
<evidence type="ECO:0000313" key="4">
    <source>
        <dbReference type="Proteomes" id="UP000582231"/>
    </source>
</evidence>
<evidence type="ECO:0000256" key="1">
    <source>
        <dbReference type="SAM" id="MobiDB-lite"/>
    </source>
</evidence>
<keyword evidence="4" id="KW-1185">Reference proteome</keyword>
<dbReference type="AlphaFoldDB" id="A0A852RJQ1"/>
<dbReference type="Proteomes" id="UP000582231">
    <property type="component" value="Unassembled WGS sequence"/>
</dbReference>
<gene>
    <name evidence="3" type="ORF">BJ958_002861</name>
</gene>
<sequence length="270" mass="28043">MTPIEDQLGAELHRLTDSLTPSSDPADDLRRGRRRRARTRLAVGCGALAAVASASAVVVLAPGGSEPAPVAKDPAPTSTPAPTPAAVTTPEGRTCVPMADPVRGEAPVYNRTVKGYRQILAERLDPQGAHLDRWEVTRSVQSSGSQLGCPEGSVSMTGLGTKVGWRVAGESGQGVVQVFVVAPGGWPDSSVVAEYDDWQDRPVALPGVASAEVSVHEGGTAVVVHRADGFTVEIDANDLFGNNSLTPVSSLDLTVDQLLAAAADPRFTLP</sequence>
<feature type="transmembrane region" description="Helical" evidence="2">
    <location>
        <begin position="41"/>
        <end position="61"/>
    </location>
</feature>
<evidence type="ECO:0000313" key="3">
    <source>
        <dbReference type="EMBL" id="NYD31315.1"/>
    </source>
</evidence>
<accession>A0A852RJQ1</accession>
<protein>
    <submittedName>
        <fullName evidence="3">Uncharacterized protein</fullName>
    </submittedName>
</protein>
<evidence type="ECO:0000256" key="2">
    <source>
        <dbReference type="SAM" id="Phobius"/>
    </source>
</evidence>
<keyword evidence="2" id="KW-1133">Transmembrane helix</keyword>
<proteinExistence type="predicted"/>
<keyword evidence="2" id="KW-0472">Membrane</keyword>
<feature type="region of interest" description="Disordered" evidence="1">
    <location>
        <begin position="66"/>
        <end position="92"/>
    </location>
</feature>
<organism evidence="3 4">
    <name type="scientific">Nocardioides kongjuensis</name>
    <dbReference type="NCBI Taxonomy" id="349522"/>
    <lineage>
        <taxon>Bacteria</taxon>
        <taxon>Bacillati</taxon>
        <taxon>Actinomycetota</taxon>
        <taxon>Actinomycetes</taxon>
        <taxon>Propionibacteriales</taxon>
        <taxon>Nocardioidaceae</taxon>
        <taxon>Nocardioides</taxon>
    </lineage>
</organism>